<name>A0A8H6JUK0_9PEZI</name>
<dbReference type="Proteomes" id="UP000652219">
    <property type="component" value="Unassembled WGS sequence"/>
</dbReference>
<feature type="region of interest" description="Disordered" evidence="1">
    <location>
        <begin position="396"/>
        <end position="436"/>
    </location>
</feature>
<reference evidence="2 3" key="1">
    <citation type="journal article" date="2020" name="Phytopathology">
        <title>Genome Sequence Resources of Colletotrichum truncatum, C. plurivorum, C. musicola, and C. sojae: Four Species Pathogenic to Soybean (Glycine max).</title>
        <authorList>
            <person name="Rogerio F."/>
            <person name="Boufleur T.R."/>
            <person name="Ciampi-Guillardi M."/>
            <person name="Sukno S.A."/>
            <person name="Thon M.R."/>
            <person name="Massola Junior N.S."/>
            <person name="Baroncelli R."/>
        </authorList>
    </citation>
    <scope>NUCLEOTIDE SEQUENCE [LARGE SCALE GENOMIC DNA]</scope>
    <source>
        <strain evidence="2 3">LFN0009</strain>
    </source>
</reference>
<feature type="compositionally biased region" description="Polar residues" evidence="1">
    <location>
        <begin position="414"/>
        <end position="423"/>
    </location>
</feature>
<accession>A0A8H6JUK0</accession>
<protein>
    <submittedName>
        <fullName evidence="2">Uncharacterized protein</fullName>
    </submittedName>
</protein>
<evidence type="ECO:0000313" key="3">
    <source>
        <dbReference type="Proteomes" id="UP000652219"/>
    </source>
</evidence>
<evidence type="ECO:0000256" key="1">
    <source>
        <dbReference type="SAM" id="MobiDB-lite"/>
    </source>
</evidence>
<gene>
    <name evidence="2" type="ORF">CSOJ01_01424</name>
</gene>
<dbReference type="AlphaFoldDB" id="A0A8H6JUK0"/>
<keyword evidence="3" id="KW-1185">Reference proteome</keyword>
<evidence type="ECO:0000313" key="2">
    <source>
        <dbReference type="EMBL" id="KAF6819367.1"/>
    </source>
</evidence>
<comment type="caution">
    <text evidence="2">The sequence shown here is derived from an EMBL/GenBank/DDBJ whole genome shotgun (WGS) entry which is preliminary data.</text>
</comment>
<feature type="region of interest" description="Disordered" evidence="1">
    <location>
        <begin position="25"/>
        <end position="81"/>
    </location>
</feature>
<feature type="compositionally biased region" description="Polar residues" evidence="1">
    <location>
        <begin position="59"/>
        <end position="81"/>
    </location>
</feature>
<sequence>MSKGTFATNVDFDAYLARREALLIPNPARQEHDNGPEIPALPSESRNNPHPAPLLPEQARQNGVSGPANAQGSISITVNNPKGNRRGRGLFARYDGKSEETFMRDDVARELGLKRIPWKPGGQAIFRHNCKLYTTKSYVTVDVDICGLLLKCNFFILPTSFPESEGIELFVGSRLRRRLGQLSQNIRKLVDEDLVQRPSESLNSTASSMRMWPDFVPRTGLEPTHRPAQGFAQPAALAHSFSGPSLPMSGRASYHSSNELGPASTPITSAWESGSAMPMESTYSGSLNQGIDKDQHCIFRNDYGGNQLTTLSSNSRVSDQLRAASMSLQVPSGSHKRRQSVPASAPRPMFSPISGTRSVASYQLSQAGTDEVWPSTDYQYPGNIQMQHMPQMTLASQQGSLSTPETRLPGQVFGSASQQSTPFTPELDLNEQRSSSTSLQCIDPALIGLK</sequence>
<proteinExistence type="predicted"/>
<dbReference type="EMBL" id="WIGN01000010">
    <property type="protein sequence ID" value="KAF6819367.1"/>
    <property type="molecule type" value="Genomic_DNA"/>
</dbReference>
<feature type="region of interest" description="Disordered" evidence="1">
    <location>
        <begin position="327"/>
        <end position="352"/>
    </location>
</feature>
<organism evidence="2 3">
    <name type="scientific">Colletotrichum sojae</name>
    <dbReference type="NCBI Taxonomy" id="2175907"/>
    <lineage>
        <taxon>Eukaryota</taxon>
        <taxon>Fungi</taxon>
        <taxon>Dikarya</taxon>
        <taxon>Ascomycota</taxon>
        <taxon>Pezizomycotina</taxon>
        <taxon>Sordariomycetes</taxon>
        <taxon>Hypocreomycetidae</taxon>
        <taxon>Glomerellales</taxon>
        <taxon>Glomerellaceae</taxon>
        <taxon>Colletotrichum</taxon>
        <taxon>Colletotrichum orchidearum species complex</taxon>
    </lineage>
</organism>
<feature type="compositionally biased region" description="Polar residues" evidence="1">
    <location>
        <begin position="396"/>
        <end position="405"/>
    </location>
</feature>
<feature type="compositionally biased region" description="Polar residues" evidence="1">
    <location>
        <begin position="254"/>
        <end position="272"/>
    </location>
</feature>
<feature type="region of interest" description="Disordered" evidence="1">
    <location>
        <begin position="248"/>
        <end position="288"/>
    </location>
</feature>